<dbReference type="InterPro" id="IPR000713">
    <property type="entry name" value="Mur_ligase_N"/>
</dbReference>
<dbReference type="InterPro" id="IPR036565">
    <property type="entry name" value="Mur-like_cat_sf"/>
</dbReference>
<keyword evidence="8 14" id="KW-0067">ATP-binding</keyword>
<evidence type="ECO:0000259" key="15">
    <source>
        <dbReference type="Pfam" id="PF01225"/>
    </source>
</evidence>
<dbReference type="GO" id="GO:0009252">
    <property type="term" value="P:peptidoglycan biosynthetic process"/>
    <property type="evidence" value="ECO:0007669"/>
    <property type="project" value="UniProtKB-UniRule"/>
</dbReference>
<evidence type="ECO:0000313" key="18">
    <source>
        <dbReference type="EMBL" id="GLZ75370.1"/>
    </source>
</evidence>
<dbReference type="GO" id="GO:0051301">
    <property type="term" value="P:cell division"/>
    <property type="evidence" value="ECO:0007669"/>
    <property type="project" value="UniProtKB-KW"/>
</dbReference>
<evidence type="ECO:0000256" key="5">
    <source>
        <dbReference type="ARBA" id="ARBA00022598"/>
    </source>
</evidence>
<comment type="similarity">
    <text evidence="14">Belongs to the MurCDEF family.</text>
</comment>
<comment type="caution">
    <text evidence="18">The sequence shown here is derived from an EMBL/GenBank/DDBJ whole genome shotgun (WGS) entry which is preliminary data.</text>
</comment>
<dbReference type="InterPro" id="IPR004101">
    <property type="entry name" value="Mur_ligase_C"/>
</dbReference>
<evidence type="ECO:0000256" key="11">
    <source>
        <dbReference type="ARBA" id="ARBA00023306"/>
    </source>
</evidence>
<proteinExistence type="inferred from homology"/>
<comment type="pathway">
    <text evidence="2 14">Cell wall biogenesis; peptidoglycan biosynthesis.</text>
</comment>
<evidence type="ECO:0000256" key="14">
    <source>
        <dbReference type="HAMAP-Rule" id="MF_00046"/>
    </source>
</evidence>
<feature type="binding site" evidence="14">
    <location>
        <begin position="125"/>
        <end position="131"/>
    </location>
    <ligand>
        <name>ATP</name>
        <dbReference type="ChEBI" id="CHEBI:30616"/>
    </ligand>
</feature>
<evidence type="ECO:0000256" key="7">
    <source>
        <dbReference type="ARBA" id="ARBA00022741"/>
    </source>
</evidence>
<dbReference type="PANTHER" id="PTHR43445:SF3">
    <property type="entry name" value="UDP-N-ACETYLMURAMATE--L-ALANINE LIGASE"/>
    <property type="match status" value="1"/>
</dbReference>
<keyword evidence="9 14" id="KW-0133">Cell shape</keyword>
<evidence type="ECO:0000256" key="6">
    <source>
        <dbReference type="ARBA" id="ARBA00022618"/>
    </source>
</evidence>
<evidence type="ECO:0000259" key="16">
    <source>
        <dbReference type="Pfam" id="PF02875"/>
    </source>
</evidence>
<dbReference type="SUPFAM" id="SSF51984">
    <property type="entry name" value="MurCD N-terminal domain"/>
    <property type="match status" value="1"/>
</dbReference>
<dbReference type="Gene3D" id="3.90.190.20">
    <property type="entry name" value="Mur ligase, C-terminal domain"/>
    <property type="match status" value="1"/>
</dbReference>
<dbReference type="Proteomes" id="UP001165079">
    <property type="component" value="Unassembled WGS sequence"/>
</dbReference>
<keyword evidence="10 14" id="KW-0573">Peptidoglycan synthesis</keyword>
<evidence type="ECO:0000256" key="9">
    <source>
        <dbReference type="ARBA" id="ARBA00022960"/>
    </source>
</evidence>
<keyword evidence="7 14" id="KW-0547">Nucleotide-binding</keyword>
<evidence type="ECO:0000256" key="13">
    <source>
        <dbReference type="ARBA" id="ARBA00047833"/>
    </source>
</evidence>
<keyword evidence="19" id="KW-1185">Reference proteome</keyword>
<keyword evidence="5 14" id="KW-0436">Ligase</keyword>
<dbReference type="RefSeq" id="WP_285660607.1">
    <property type="nucleotide sequence ID" value="NZ_BSTX01000001.1"/>
</dbReference>
<feature type="domain" description="Mur ligase C-terminal" evidence="16">
    <location>
        <begin position="327"/>
        <end position="456"/>
    </location>
</feature>
<evidence type="ECO:0000256" key="10">
    <source>
        <dbReference type="ARBA" id="ARBA00022984"/>
    </source>
</evidence>
<comment type="catalytic activity">
    <reaction evidence="13 14">
        <text>UDP-N-acetyl-alpha-D-muramate + L-alanine + ATP = UDP-N-acetyl-alpha-D-muramoyl-L-alanine + ADP + phosphate + H(+)</text>
        <dbReference type="Rhea" id="RHEA:23372"/>
        <dbReference type="ChEBI" id="CHEBI:15378"/>
        <dbReference type="ChEBI" id="CHEBI:30616"/>
        <dbReference type="ChEBI" id="CHEBI:43474"/>
        <dbReference type="ChEBI" id="CHEBI:57972"/>
        <dbReference type="ChEBI" id="CHEBI:70757"/>
        <dbReference type="ChEBI" id="CHEBI:83898"/>
        <dbReference type="ChEBI" id="CHEBI:456216"/>
        <dbReference type="EC" id="6.3.2.8"/>
    </reaction>
</comment>
<comment type="function">
    <text evidence="14">Cell wall formation.</text>
</comment>
<keyword evidence="11 14" id="KW-0131">Cell cycle</keyword>
<evidence type="ECO:0000256" key="2">
    <source>
        <dbReference type="ARBA" id="ARBA00004752"/>
    </source>
</evidence>
<evidence type="ECO:0000256" key="3">
    <source>
        <dbReference type="ARBA" id="ARBA00012211"/>
    </source>
</evidence>
<dbReference type="Pfam" id="PF02875">
    <property type="entry name" value="Mur_ligase_C"/>
    <property type="match status" value="1"/>
</dbReference>
<name>A0A9W6SDR0_9ACTN</name>
<dbReference type="Gene3D" id="3.40.1190.10">
    <property type="entry name" value="Mur-like, catalytic domain"/>
    <property type="match status" value="1"/>
</dbReference>
<evidence type="ECO:0000256" key="4">
    <source>
        <dbReference type="ARBA" id="ARBA00022490"/>
    </source>
</evidence>
<dbReference type="PANTHER" id="PTHR43445">
    <property type="entry name" value="UDP-N-ACETYLMURAMATE--L-ALANINE LIGASE-RELATED"/>
    <property type="match status" value="1"/>
</dbReference>
<dbReference type="InterPro" id="IPR050061">
    <property type="entry name" value="MurCDEF_pg_biosynth"/>
</dbReference>
<dbReference type="InterPro" id="IPR013221">
    <property type="entry name" value="Mur_ligase_cen"/>
</dbReference>
<dbReference type="GO" id="GO:0008763">
    <property type="term" value="F:UDP-N-acetylmuramate-L-alanine ligase activity"/>
    <property type="evidence" value="ECO:0007669"/>
    <property type="project" value="UniProtKB-UniRule"/>
</dbReference>
<evidence type="ECO:0000256" key="1">
    <source>
        <dbReference type="ARBA" id="ARBA00004496"/>
    </source>
</evidence>
<protein>
    <recommendedName>
        <fullName evidence="3 14">UDP-N-acetylmuramate--L-alanine ligase</fullName>
        <ecNumber evidence="3 14">6.3.2.8</ecNumber>
    </recommendedName>
    <alternativeName>
        <fullName evidence="14">UDP-N-acetylmuramoyl-L-alanine synthetase</fullName>
    </alternativeName>
</protein>
<dbReference type="Gene3D" id="3.40.50.720">
    <property type="entry name" value="NAD(P)-binding Rossmann-like Domain"/>
    <property type="match status" value="1"/>
</dbReference>
<dbReference type="GO" id="GO:0005524">
    <property type="term" value="F:ATP binding"/>
    <property type="evidence" value="ECO:0007669"/>
    <property type="project" value="UniProtKB-UniRule"/>
</dbReference>
<feature type="domain" description="Mur ligase N-terminal catalytic" evidence="15">
    <location>
        <begin position="21"/>
        <end position="115"/>
    </location>
</feature>
<comment type="subcellular location">
    <subcellularLocation>
        <location evidence="1 14">Cytoplasm</location>
    </subcellularLocation>
</comment>
<dbReference type="SUPFAM" id="SSF53244">
    <property type="entry name" value="MurD-like peptide ligases, peptide-binding domain"/>
    <property type="match status" value="1"/>
</dbReference>
<evidence type="ECO:0000313" key="19">
    <source>
        <dbReference type="Proteomes" id="UP001165079"/>
    </source>
</evidence>
<dbReference type="EMBL" id="BSTX01000001">
    <property type="protein sequence ID" value="GLZ75370.1"/>
    <property type="molecule type" value="Genomic_DNA"/>
</dbReference>
<evidence type="ECO:0000256" key="8">
    <source>
        <dbReference type="ARBA" id="ARBA00022840"/>
    </source>
</evidence>
<dbReference type="NCBIfam" id="TIGR01082">
    <property type="entry name" value="murC"/>
    <property type="match status" value="1"/>
</dbReference>
<dbReference type="InterPro" id="IPR005758">
    <property type="entry name" value="UDP-N-AcMur_Ala_ligase_MurC"/>
</dbReference>
<reference evidence="18" key="1">
    <citation type="submission" date="2023-03" db="EMBL/GenBank/DDBJ databases">
        <title>Actinorhabdospora filicis NBRC 111898.</title>
        <authorList>
            <person name="Ichikawa N."/>
            <person name="Sato H."/>
            <person name="Tonouchi N."/>
        </authorList>
    </citation>
    <scope>NUCLEOTIDE SEQUENCE</scope>
    <source>
        <strain evidence="18">NBRC 111898</strain>
    </source>
</reference>
<keyword evidence="12 14" id="KW-0961">Cell wall biogenesis/degradation</keyword>
<dbReference type="InterPro" id="IPR036615">
    <property type="entry name" value="Mur_ligase_C_dom_sf"/>
</dbReference>
<dbReference type="GO" id="GO:0005737">
    <property type="term" value="C:cytoplasm"/>
    <property type="evidence" value="ECO:0007669"/>
    <property type="project" value="UniProtKB-SubCell"/>
</dbReference>
<dbReference type="HAMAP" id="MF_00046">
    <property type="entry name" value="MurC"/>
    <property type="match status" value="1"/>
</dbReference>
<organism evidence="18 19">
    <name type="scientific">Actinorhabdospora filicis</name>
    <dbReference type="NCBI Taxonomy" id="1785913"/>
    <lineage>
        <taxon>Bacteria</taxon>
        <taxon>Bacillati</taxon>
        <taxon>Actinomycetota</taxon>
        <taxon>Actinomycetes</taxon>
        <taxon>Micromonosporales</taxon>
        <taxon>Micromonosporaceae</taxon>
        <taxon>Actinorhabdospora</taxon>
    </lineage>
</organism>
<dbReference type="Pfam" id="PF01225">
    <property type="entry name" value="Mur_ligase"/>
    <property type="match status" value="1"/>
</dbReference>
<evidence type="ECO:0000259" key="17">
    <source>
        <dbReference type="Pfam" id="PF08245"/>
    </source>
</evidence>
<dbReference type="Pfam" id="PF08245">
    <property type="entry name" value="Mur_ligase_M"/>
    <property type="match status" value="1"/>
</dbReference>
<dbReference type="GO" id="GO:0008360">
    <property type="term" value="P:regulation of cell shape"/>
    <property type="evidence" value="ECO:0007669"/>
    <property type="project" value="UniProtKB-KW"/>
</dbReference>
<dbReference type="EC" id="6.3.2.8" evidence="3 14"/>
<keyword evidence="6 14" id="KW-0132">Cell division</keyword>
<dbReference type="GO" id="GO:0071555">
    <property type="term" value="P:cell wall organization"/>
    <property type="evidence" value="ECO:0007669"/>
    <property type="project" value="UniProtKB-KW"/>
</dbReference>
<accession>A0A9W6SDR0</accession>
<evidence type="ECO:0000256" key="12">
    <source>
        <dbReference type="ARBA" id="ARBA00023316"/>
    </source>
</evidence>
<dbReference type="SUPFAM" id="SSF53623">
    <property type="entry name" value="MurD-like peptide ligases, catalytic domain"/>
    <property type="match status" value="1"/>
</dbReference>
<keyword evidence="4 14" id="KW-0963">Cytoplasm</keyword>
<gene>
    <name evidence="14 18" type="primary">murC</name>
    <name evidence="18" type="ORF">Afil01_01770</name>
</gene>
<feature type="domain" description="Mur ligase central" evidence="17">
    <location>
        <begin position="123"/>
        <end position="305"/>
    </location>
</feature>
<dbReference type="AlphaFoldDB" id="A0A9W6SDR0"/>
<sequence>MSENLHSPIDDGVTAEDLGHVLFIGVGGVGLSGLARLYATRGLPVSGSELHDWPSLPEIASLGATIFREHRPENLDGVDTVVVSTATPKDNVELVEATRRGLRIMHRSEALAAATTGRRAIVVSGTHGKTTTTAMITEILAKSGLDPSYVNGGEPTVDGASGRHGDGDLFVLEADESDRSFLRYRPWVSIVTNIDVDHLNTYGDIDTLEAGFETFCRNTAADGQVILCADDERTRRIGEHLRADGRDVATYGTAEDATLRVSDLVSTSDGVTYRATHEGRDIGAFSVPFPGAHLGLNSAAAVLAALRAGLAPDAIRAALAAFSGVRRRFELRGTASGVRVYDEYAYHPTAIRSALSTLAGIRGEGRLIVVFQPYRVYRTRDLRAEIAQALAIADEAVIMEVFGPGEALEPGQGGEALTAAVPLPGAHKIFVESWGDVPAEVVARAEPGDLVVTMGAPPVQLMPDDLLTALGK</sequence>